<organism evidence="1 2">
    <name type="scientific">Solanum tuberosum</name>
    <name type="common">Potato</name>
    <dbReference type="NCBI Taxonomy" id="4113"/>
    <lineage>
        <taxon>Eukaryota</taxon>
        <taxon>Viridiplantae</taxon>
        <taxon>Streptophyta</taxon>
        <taxon>Embryophyta</taxon>
        <taxon>Tracheophyta</taxon>
        <taxon>Spermatophyta</taxon>
        <taxon>Magnoliopsida</taxon>
        <taxon>eudicotyledons</taxon>
        <taxon>Gunneridae</taxon>
        <taxon>Pentapetalae</taxon>
        <taxon>asterids</taxon>
        <taxon>lamiids</taxon>
        <taxon>Solanales</taxon>
        <taxon>Solanaceae</taxon>
        <taxon>Solanoideae</taxon>
        <taxon>Solaneae</taxon>
        <taxon>Solanum</taxon>
    </lineage>
</organism>
<evidence type="ECO:0000313" key="1">
    <source>
        <dbReference type="EMBL" id="KAH0781006.1"/>
    </source>
</evidence>
<reference evidence="1 2" key="1">
    <citation type="journal article" date="2021" name="bioRxiv">
        <title>Chromosome-scale and haplotype-resolved genome assembly of a tetraploid potato cultivar.</title>
        <authorList>
            <person name="Sun H."/>
            <person name="Jiao W.-B."/>
            <person name="Krause K."/>
            <person name="Campoy J.A."/>
            <person name="Goel M."/>
            <person name="Folz-Donahue K."/>
            <person name="Kukat C."/>
            <person name="Huettel B."/>
            <person name="Schneeberger K."/>
        </authorList>
    </citation>
    <scope>NUCLEOTIDE SEQUENCE [LARGE SCALE GENOMIC DNA]</scope>
    <source>
        <strain evidence="1">SolTubOtavaFocal</strain>
        <tissue evidence="1">Leaves</tissue>
    </source>
</reference>
<dbReference type="CDD" id="cd09272">
    <property type="entry name" value="RNase_HI_RT_Ty1"/>
    <property type="match status" value="1"/>
</dbReference>
<name>A0ABQ7WL81_SOLTU</name>
<proteinExistence type="predicted"/>
<accession>A0ABQ7WL81</accession>
<sequence length="107" mass="11407">MGLKEVKQEDSTGQANARSFRSLVGGLIYLAHTHPYISYPVGVVSRLLGFTDSDWGGSVDDRKITSGNMFSLGSGAITWSSKKQVTTTMSSSEAEYSATTSSACQCI</sequence>
<dbReference type="PANTHER" id="PTHR11439">
    <property type="entry name" value="GAG-POL-RELATED RETROTRANSPOSON"/>
    <property type="match status" value="1"/>
</dbReference>
<keyword evidence="2" id="KW-1185">Reference proteome</keyword>
<dbReference type="EMBL" id="JAIVGD010000001">
    <property type="protein sequence ID" value="KAH0781006.1"/>
    <property type="molecule type" value="Genomic_DNA"/>
</dbReference>
<gene>
    <name evidence="1" type="ORF">KY290_000604</name>
</gene>
<evidence type="ECO:0000313" key="2">
    <source>
        <dbReference type="Proteomes" id="UP000826656"/>
    </source>
</evidence>
<evidence type="ECO:0008006" key="3">
    <source>
        <dbReference type="Google" id="ProtNLM"/>
    </source>
</evidence>
<dbReference type="Proteomes" id="UP000826656">
    <property type="component" value="Unassembled WGS sequence"/>
</dbReference>
<comment type="caution">
    <text evidence="1">The sequence shown here is derived from an EMBL/GenBank/DDBJ whole genome shotgun (WGS) entry which is preliminary data.</text>
</comment>
<protein>
    <recommendedName>
        <fullName evidence="3">Mitochondrial protein</fullName>
    </recommendedName>
</protein>
<dbReference type="PANTHER" id="PTHR11439:SF463">
    <property type="entry name" value="REVERSE TRANSCRIPTASE TY1_COPIA-TYPE DOMAIN-CONTAINING PROTEIN"/>
    <property type="match status" value="1"/>
</dbReference>